<dbReference type="EMBL" id="JBBUTG010000004">
    <property type="protein sequence ID" value="MEK8030845.1"/>
    <property type="molecule type" value="Genomic_DNA"/>
</dbReference>
<reference evidence="2 3" key="1">
    <citation type="submission" date="2024-04" db="EMBL/GenBank/DDBJ databases">
        <title>Novel species of the genus Ideonella isolated from streams.</title>
        <authorList>
            <person name="Lu H."/>
        </authorList>
    </citation>
    <scope>NUCLEOTIDE SEQUENCE [LARGE SCALE GENOMIC DNA]</scope>
    <source>
        <strain evidence="2 3">DXS29W</strain>
    </source>
</reference>
<keyword evidence="3" id="KW-1185">Reference proteome</keyword>
<comment type="caution">
    <text evidence="2">The sequence shown here is derived from an EMBL/GenBank/DDBJ whole genome shotgun (WGS) entry which is preliminary data.</text>
</comment>
<gene>
    <name evidence="2" type="ORF">AACH06_08475</name>
</gene>
<proteinExistence type="predicted"/>
<evidence type="ECO:0008006" key="4">
    <source>
        <dbReference type="Google" id="ProtNLM"/>
    </source>
</evidence>
<evidence type="ECO:0000313" key="3">
    <source>
        <dbReference type="Proteomes" id="UP001371218"/>
    </source>
</evidence>
<dbReference type="InterPro" id="IPR017853">
    <property type="entry name" value="GH"/>
</dbReference>
<name>A0ABU9BQE4_9BURK</name>
<keyword evidence="1" id="KW-0732">Signal</keyword>
<dbReference type="Gene3D" id="3.20.20.80">
    <property type="entry name" value="Glycosidases"/>
    <property type="match status" value="1"/>
</dbReference>
<dbReference type="Proteomes" id="UP001371218">
    <property type="component" value="Unassembled WGS sequence"/>
</dbReference>
<protein>
    <recommendedName>
        <fullName evidence="4">Beta-xylosidase</fullName>
    </recommendedName>
</protein>
<feature type="signal peptide" evidence="1">
    <location>
        <begin position="1"/>
        <end position="50"/>
    </location>
</feature>
<evidence type="ECO:0000256" key="1">
    <source>
        <dbReference type="SAM" id="SignalP"/>
    </source>
</evidence>
<sequence length="515" mass="54973">MIRLPICLPICRPFDRRPHGPCNTRLTQGSRRARWASALAAGLAIASAHAGEVAVDFDFAQARDFIGFGTQVWLRGDRGGGEAAGGKIGPKMRQKLTALNAAADSDEAGTQLLKELNARFVRVSLIPKLSFDELRPGMSVDQLLEVLQRNDNPAQRDRLAAFNQRMKALNIQPVLIFWRMPTPWAEVRKQKAGSKSQAHFAKNEHIADYANLLTAQMVWLQRQGVQAVAVELTNEPHGAWDTKYEREQYAALVQRTRAAMDARGLQSWAIAGPGTGIRNFDHYIGGLVNASAAKSLGFISAHSYVTPQVLADAGSPGMASFLGRGKFGPILVTEFGVKKHNDDDAEAANDLDVDSPAYAVQAAASATLLLGQGANGLIYWQLQDHGFTKKEHGMLSEEGERRPVAYAMKALFGSVPVGAKVVGSRKLSAELPAAALQAEGKTYVMLVNNGAQAQSVTARLQGAKACGGVARVDAYNAGGADAKAAVRNASAQSGAQGCTLKAELQPGTVATVVLQ</sequence>
<dbReference type="RefSeq" id="WP_341425216.1">
    <property type="nucleotide sequence ID" value="NZ_JBBUTG010000004.1"/>
</dbReference>
<organism evidence="2 3">
    <name type="scientific">Ideonella lacteola</name>
    <dbReference type="NCBI Taxonomy" id="2984193"/>
    <lineage>
        <taxon>Bacteria</taxon>
        <taxon>Pseudomonadati</taxon>
        <taxon>Pseudomonadota</taxon>
        <taxon>Betaproteobacteria</taxon>
        <taxon>Burkholderiales</taxon>
        <taxon>Sphaerotilaceae</taxon>
        <taxon>Ideonella</taxon>
    </lineage>
</organism>
<feature type="chain" id="PRO_5045177097" description="Beta-xylosidase" evidence="1">
    <location>
        <begin position="51"/>
        <end position="515"/>
    </location>
</feature>
<accession>A0ABU9BQE4</accession>
<dbReference type="SUPFAM" id="SSF51445">
    <property type="entry name" value="(Trans)glycosidases"/>
    <property type="match status" value="1"/>
</dbReference>
<evidence type="ECO:0000313" key="2">
    <source>
        <dbReference type="EMBL" id="MEK8030845.1"/>
    </source>
</evidence>